<gene>
    <name evidence="2" type="ORF">JI435_422460</name>
</gene>
<accession>A0A7U2NP61</accession>
<dbReference type="Proteomes" id="UP000663193">
    <property type="component" value="Chromosome 18"/>
</dbReference>
<feature type="region of interest" description="Disordered" evidence="1">
    <location>
        <begin position="48"/>
        <end position="78"/>
    </location>
</feature>
<keyword evidence="3" id="KW-1185">Reference proteome</keyword>
<proteinExistence type="predicted"/>
<evidence type="ECO:0000313" key="3">
    <source>
        <dbReference type="Proteomes" id="UP000663193"/>
    </source>
</evidence>
<organism evidence="2 3">
    <name type="scientific">Phaeosphaeria nodorum (strain SN15 / ATCC MYA-4574 / FGSC 10173)</name>
    <name type="common">Glume blotch fungus</name>
    <name type="synonym">Parastagonospora nodorum</name>
    <dbReference type="NCBI Taxonomy" id="321614"/>
    <lineage>
        <taxon>Eukaryota</taxon>
        <taxon>Fungi</taxon>
        <taxon>Dikarya</taxon>
        <taxon>Ascomycota</taxon>
        <taxon>Pezizomycotina</taxon>
        <taxon>Dothideomycetes</taxon>
        <taxon>Pleosporomycetidae</taxon>
        <taxon>Pleosporales</taxon>
        <taxon>Pleosporineae</taxon>
        <taxon>Phaeosphaeriaceae</taxon>
        <taxon>Parastagonospora</taxon>
    </lineage>
</organism>
<name>A0A7U2NP61_PHANO</name>
<dbReference type="VEuPathDB" id="FungiDB:JI435_422460"/>
<protein>
    <submittedName>
        <fullName evidence="2">Uncharacterized protein</fullName>
    </submittedName>
</protein>
<sequence length="100" mass="11547">MCENFVSVVFSFKEKKEDSKKFDPAQPSKLVGFLSSFAYSSSKWKGKEKNGNFGIQNKIEKKKGKRKENTHTPNSRSQKLLALTFPMYPHKVEKNTHIHI</sequence>
<dbReference type="AlphaFoldDB" id="A0A7U2NP61"/>
<reference evidence="3" key="1">
    <citation type="journal article" date="2021" name="BMC Genomics">
        <title>Chromosome-level genome assembly and manually-curated proteome of model necrotroph Parastagonospora nodorum Sn15 reveals a genome-wide trove of candidate effector homologs, and redundancy of virulence-related functions within an accessory chromosome.</title>
        <authorList>
            <person name="Bertazzoni S."/>
            <person name="Jones D.A.B."/>
            <person name="Phan H.T."/>
            <person name="Tan K.-C."/>
            <person name="Hane J.K."/>
        </authorList>
    </citation>
    <scope>NUCLEOTIDE SEQUENCE [LARGE SCALE GENOMIC DNA]</scope>
    <source>
        <strain evidence="3">SN15 / ATCC MYA-4574 / FGSC 10173)</strain>
    </source>
</reference>
<evidence type="ECO:0000313" key="2">
    <source>
        <dbReference type="EMBL" id="QRD05443.1"/>
    </source>
</evidence>
<dbReference type="EMBL" id="CP069040">
    <property type="protein sequence ID" value="QRD05443.1"/>
    <property type="molecule type" value="Genomic_DNA"/>
</dbReference>
<evidence type="ECO:0000256" key="1">
    <source>
        <dbReference type="SAM" id="MobiDB-lite"/>
    </source>
</evidence>